<evidence type="ECO:0000256" key="5">
    <source>
        <dbReference type="ARBA" id="ARBA00022884"/>
    </source>
</evidence>
<feature type="compositionally biased region" description="Basic and acidic residues" evidence="10">
    <location>
        <begin position="8"/>
        <end position="18"/>
    </location>
</feature>
<name>A0A1Y1JH23_PLAGO</name>
<feature type="compositionally biased region" description="Basic residues" evidence="10">
    <location>
        <begin position="284"/>
        <end position="293"/>
    </location>
</feature>
<feature type="region of interest" description="Disordered" evidence="10">
    <location>
        <begin position="1"/>
        <end position="51"/>
    </location>
</feature>
<evidence type="ECO:0000256" key="10">
    <source>
        <dbReference type="SAM" id="MobiDB-lite"/>
    </source>
</evidence>
<feature type="compositionally biased region" description="Polar residues" evidence="10">
    <location>
        <begin position="298"/>
        <end position="308"/>
    </location>
</feature>
<dbReference type="GO" id="GO:0005047">
    <property type="term" value="F:signal recognition particle binding"/>
    <property type="evidence" value="ECO:0007669"/>
    <property type="project" value="InterPro"/>
</dbReference>
<protein>
    <recommendedName>
        <fullName evidence="9">Signal recognition particle subunit SRP68</fullName>
    </recommendedName>
</protein>
<dbReference type="PANTHER" id="PTHR12860">
    <property type="entry name" value="SIGNAL RECOGNITION PARTICLE 68 KDA PROTEIN"/>
    <property type="match status" value="1"/>
</dbReference>
<feature type="region of interest" description="Disordered" evidence="10">
    <location>
        <begin position="246"/>
        <end position="319"/>
    </location>
</feature>
<evidence type="ECO:0000256" key="7">
    <source>
        <dbReference type="ARBA" id="ARBA00023242"/>
    </source>
</evidence>
<sequence length="812" mass="94951">MGCEENDVLGKNREKEECSADTGNGEEHDSRRKQTSEMKQTSEIDQANRGGVMSKGDNASFNIFSYLNMVYAKHGLYDEDIARFLLYVKRRREKLKSKVLFKIKKVGNKYVTKIYEPDIVDEKYIELLLLDVEMCRCRYVKIKTDVNNLKSPYRSTYCYMRRIKRALDKVKFMNQSVHNVVNKNTDLQIKCYTTYIQISYLLEKKKYDECISKVAEFSKLVKLVKRVMMKTFIDAMELGRLNNQGVNHKEENPIEVDHDTDEVGGDREEKEEKKTQTSNESNNQRKKMKKGKGRAINELTQTNGSNQHNDVRSSPMGYDDITNVDNVKSSLKKEKHFGHAENTLINSKGNLLVEEEKRIDDIFDYFLSITHSIERICIYNAKKNKLSRFDEKLQDDELQLENGIKKSSIREFTDSVKNMSSYRKLEIHTTENTTLIKVEHSTYELKGNNNGSSNYYYDMSSLVKIRNILRDVKSVIPMEEIEKLNENINLKDVMTSCVGEEEHFPLFKFLNSFETNSMIQNYGQILAKYYECLTTIHEELIKSTKGNKKEPHNDGEGIPDEDHKIMEKIWNHIENYLSIEKLYVDTERTLLVLMKFLFSLYTTRNSKNFPFRNVKFLGEIIEEMPLLHIGIRYADILKQNIDELNKLKNNDEIFINILQITKNVKSFCLACHYARAGKNAEAHVLFDLVKTRNYVYIKLNSIQTIHNEDLLRVAILSNKLQDLISMVNGIYYFRHLSIYALQVKTKCIPTNQNLFAVDNSFFQHKMSQMCMNPLRIDMMQLCRDSILLNPEDTRKEEEKSSGIRGLLRSFWK</sequence>
<evidence type="ECO:0000256" key="8">
    <source>
        <dbReference type="ARBA" id="ARBA00023274"/>
    </source>
</evidence>
<feature type="compositionally biased region" description="Basic and acidic residues" evidence="10">
    <location>
        <begin position="25"/>
        <end position="42"/>
    </location>
</feature>
<feature type="compositionally biased region" description="Basic and acidic residues" evidence="10">
    <location>
        <begin position="247"/>
        <end position="257"/>
    </location>
</feature>
<dbReference type="Pfam" id="PF16969">
    <property type="entry name" value="SRP68"/>
    <property type="match status" value="1"/>
</dbReference>
<evidence type="ECO:0000256" key="3">
    <source>
        <dbReference type="ARBA" id="ARBA00009352"/>
    </source>
</evidence>
<dbReference type="GO" id="GO:0006614">
    <property type="term" value="P:SRP-dependent cotranslational protein targeting to membrane"/>
    <property type="evidence" value="ECO:0007669"/>
    <property type="project" value="InterPro"/>
</dbReference>
<dbReference type="GO" id="GO:0005730">
    <property type="term" value="C:nucleolus"/>
    <property type="evidence" value="ECO:0007669"/>
    <property type="project" value="UniProtKB-SubCell"/>
</dbReference>
<dbReference type="OrthoDB" id="10255118at2759"/>
<keyword evidence="5" id="KW-0694">RNA-binding</keyword>
<comment type="subcellular location">
    <subcellularLocation>
        <location evidence="1">Cytoplasm</location>
    </subcellularLocation>
    <subcellularLocation>
        <location evidence="2">Nucleus</location>
        <location evidence="2">Nucleolus</location>
    </subcellularLocation>
</comment>
<dbReference type="RefSeq" id="XP_028544400.1">
    <property type="nucleotide sequence ID" value="XM_028688599.1"/>
</dbReference>
<organism evidence="11 12">
    <name type="scientific">Plasmodium gonderi</name>
    <dbReference type="NCBI Taxonomy" id="77519"/>
    <lineage>
        <taxon>Eukaryota</taxon>
        <taxon>Sar</taxon>
        <taxon>Alveolata</taxon>
        <taxon>Apicomplexa</taxon>
        <taxon>Aconoidasida</taxon>
        <taxon>Haemosporida</taxon>
        <taxon>Plasmodiidae</taxon>
        <taxon>Plasmodium</taxon>
        <taxon>Plasmodium (Plasmodium)</taxon>
    </lineage>
</organism>
<dbReference type="PANTHER" id="PTHR12860:SF0">
    <property type="entry name" value="SIGNAL RECOGNITION PARTICLE SUBUNIT SRP68"/>
    <property type="match status" value="1"/>
</dbReference>
<evidence type="ECO:0000313" key="12">
    <source>
        <dbReference type="Proteomes" id="UP000195521"/>
    </source>
</evidence>
<dbReference type="GO" id="GO:0030942">
    <property type="term" value="F:endoplasmic reticulum signal peptide binding"/>
    <property type="evidence" value="ECO:0007669"/>
    <property type="project" value="InterPro"/>
</dbReference>
<accession>A0A1Y1JH23</accession>
<evidence type="ECO:0000256" key="6">
    <source>
        <dbReference type="ARBA" id="ARBA00023135"/>
    </source>
</evidence>
<dbReference type="AlphaFoldDB" id="A0A1Y1JH23"/>
<evidence type="ECO:0000256" key="2">
    <source>
        <dbReference type="ARBA" id="ARBA00004604"/>
    </source>
</evidence>
<dbReference type="Proteomes" id="UP000195521">
    <property type="component" value="Unassembled WGS sequence"/>
</dbReference>
<evidence type="ECO:0000256" key="9">
    <source>
        <dbReference type="ARBA" id="ARBA00029498"/>
    </source>
</evidence>
<keyword evidence="8" id="KW-0687">Ribonucleoprotein</keyword>
<feature type="compositionally biased region" description="Basic and acidic residues" evidence="10">
    <location>
        <begin position="264"/>
        <end position="275"/>
    </location>
</feature>
<dbReference type="GO" id="GO:0005786">
    <property type="term" value="C:signal recognition particle, endoplasmic reticulum targeting"/>
    <property type="evidence" value="ECO:0007669"/>
    <property type="project" value="UniProtKB-KW"/>
</dbReference>
<keyword evidence="6" id="KW-0733">Signal recognition particle</keyword>
<comment type="similarity">
    <text evidence="3">Belongs to the SRP68 family.</text>
</comment>
<keyword evidence="4" id="KW-0963">Cytoplasm</keyword>
<reference evidence="12" key="1">
    <citation type="submission" date="2017-04" db="EMBL/GenBank/DDBJ databases">
        <title>Plasmodium gonderi genome.</title>
        <authorList>
            <person name="Arisue N."/>
            <person name="Honma H."/>
            <person name="Kawai S."/>
            <person name="Tougan T."/>
            <person name="Tanabe K."/>
            <person name="Horii T."/>
        </authorList>
    </citation>
    <scope>NUCLEOTIDE SEQUENCE [LARGE SCALE GENOMIC DNA]</scope>
    <source>
        <strain evidence="12">ATCC 30045</strain>
    </source>
</reference>
<gene>
    <name evidence="11" type="ORF">PGO_112620</name>
</gene>
<proteinExistence type="inferred from homology"/>
<dbReference type="GeneID" id="39748540"/>
<keyword evidence="7" id="KW-0539">Nucleus</keyword>
<comment type="caution">
    <text evidence="11">The sequence shown here is derived from an EMBL/GenBank/DDBJ whole genome shotgun (WGS) entry which is preliminary data.</text>
</comment>
<dbReference type="OMA" id="ERICLYN"/>
<dbReference type="GO" id="GO:0008312">
    <property type="term" value="F:7S RNA binding"/>
    <property type="evidence" value="ECO:0007669"/>
    <property type="project" value="InterPro"/>
</dbReference>
<dbReference type="InterPro" id="IPR038253">
    <property type="entry name" value="SRP68_N_sf"/>
</dbReference>
<evidence type="ECO:0000256" key="4">
    <source>
        <dbReference type="ARBA" id="ARBA00022490"/>
    </source>
</evidence>
<dbReference type="InterPro" id="IPR026258">
    <property type="entry name" value="SRP68"/>
</dbReference>
<evidence type="ECO:0000256" key="1">
    <source>
        <dbReference type="ARBA" id="ARBA00004496"/>
    </source>
</evidence>
<dbReference type="Gene3D" id="1.10.3450.40">
    <property type="entry name" value="Signal recognition particle, SRP68 subunit, RNA-binding domain"/>
    <property type="match status" value="1"/>
</dbReference>
<keyword evidence="12" id="KW-1185">Reference proteome</keyword>
<evidence type="ECO:0000313" key="11">
    <source>
        <dbReference type="EMBL" id="GAW81811.1"/>
    </source>
</evidence>
<dbReference type="EMBL" id="BDQF01000012">
    <property type="protein sequence ID" value="GAW81811.1"/>
    <property type="molecule type" value="Genomic_DNA"/>
</dbReference>